<dbReference type="InterPro" id="IPR011010">
    <property type="entry name" value="DNA_brk_join_enz"/>
</dbReference>
<protein>
    <recommendedName>
        <fullName evidence="5">C3H1-type domain-containing protein</fullName>
    </recommendedName>
</protein>
<dbReference type="Proteomes" id="UP001152797">
    <property type="component" value="Unassembled WGS sequence"/>
</dbReference>
<evidence type="ECO:0008006" key="5">
    <source>
        <dbReference type="Google" id="ProtNLM"/>
    </source>
</evidence>
<proteinExistence type="predicted"/>
<accession>A0A9P1DMC8</accession>
<evidence type="ECO:0000313" key="3">
    <source>
        <dbReference type="EMBL" id="CAL4798610.1"/>
    </source>
</evidence>
<name>A0A9P1DMC8_9DINO</name>
<dbReference type="EMBL" id="CAMXCT030005072">
    <property type="protein sequence ID" value="CAL4798610.1"/>
    <property type="molecule type" value="Genomic_DNA"/>
</dbReference>
<dbReference type="EMBL" id="CAMXCT010005072">
    <property type="protein sequence ID" value="CAI4011298.1"/>
    <property type="molecule type" value="Genomic_DNA"/>
</dbReference>
<dbReference type="InterPro" id="IPR013762">
    <property type="entry name" value="Integrase-like_cat_sf"/>
</dbReference>
<dbReference type="SUPFAM" id="SSF56349">
    <property type="entry name" value="DNA breaking-rejoining enzymes"/>
    <property type="match status" value="1"/>
</dbReference>
<dbReference type="AlphaFoldDB" id="A0A9P1DMC8"/>
<dbReference type="Gene3D" id="1.10.443.10">
    <property type="entry name" value="Intergrase catalytic core"/>
    <property type="match status" value="1"/>
</dbReference>
<keyword evidence="4" id="KW-1185">Reference proteome</keyword>
<comment type="caution">
    <text evidence="2">The sequence shown here is derived from an EMBL/GenBank/DDBJ whole genome shotgun (WGS) entry which is preliminary data.</text>
</comment>
<evidence type="ECO:0000256" key="1">
    <source>
        <dbReference type="ARBA" id="ARBA00023172"/>
    </source>
</evidence>
<reference evidence="2" key="1">
    <citation type="submission" date="2022-10" db="EMBL/GenBank/DDBJ databases">
        <authorList>
            <person name="Chen Y."/>
            <person name="Dougan E. K."/>
            <person name="Chan C."/>
            <person name="Rhodes N."/>
            <person name="Thang M."/>
        </authorList>
    </citation>
    <scope>NUCLEOTIDE SEQUENCE</scope>
</reference>
<keyword evidence="1" id="KW-0233">DNA recombination</keyword>
<reference evidence="3 4" key="2">
    <citation type="submission" date="2024-05" db="EMBL/GenBank/DDBJ databases">
        <authorList>
            <person name="Chen Y."/>
            <person name="Shah S."/>
            <person name="Dougan E. K."/>
            <person name="Thang M."/>
            <person name="Chan C."/>
        </authorList>
    </citation>
    <scope>NUCLEOTIDE SEQUENCE [LARGE SCALE GENOMIC DNA]</scope>
</reference>
<dbReference type="OrthoDB" id="412791at2759"/>
<organism evidence="2">
    <name type="scientific">Cladocopium goreaui</name>
    <dbReference type="NCBI Taxonomy" id="2562237"/>
    <lineage>
        <taxon>Eukaryota</taxon>
        <taxon>Sar</taxon>
        <taxon>Alveolata</taxon>
        <taxon>Dinophyceae</taxon>
        <taxon>Suessiales</taxon>
        <taxon>Symbiodiniaceae</taxon>
        <taxon>Cladocopium</taxon>
    </lineage>
</organism>
<sequence length="423" mass="48087">MPWRVLQALVGLCWHERWYHLGLCLLLGFAFFLRTQEVLALHVSDIEVSLPANSIVIRLRRTKTSKQHLQALTLEHTAVAALTAFALKELSDVWLWPWSPTLFRTSFTSLCDFFFLTPLSFVPYSLRRGGATHFYVVLKSLDFVMVQGRWKDQRTCRLYLDDARAMLVNVTLPDASVTLLRQFRRHLSTGWVGCEGDCTSAYKWWPPAGEFVQWCWSLCRKAAVVKVTAPAPTSGGHLRVSKLHQGSQLLDAENLAICNEVNLSRGSYGHPNVCARPCILFLCNKCYKGNKCGFCHLPHESRPRTLDKQQRSYLKELPKVTFLKMLLPFVRKRVEGTELDAAVVLQLLMSEISVRSPRSPAPTVLTPTQIRIVFERMSLAGLVSTACTILPQSDRFPKLMQKELQRLRKAIRAFDLDTLDTLG</sequence>
<gene>
    <name evidence="2" type="ORF">C1SCF055_LOCUS36476</name>
</gene>
<evidence type="ECO:0000313" key="4">
    <source>
        <dbReference type="Proteomes" id="UP001152797"/>
    </source>
</evidence>
<dbReference type="GO" id="GO:0015074">
    <property type="term" value="P:DNA integration"/>
    <property type="evidence" value="ECO:0007669"/>
    <property type="project" value="InterPro"/>
</dbReference>
<dbReference type="EMBL" id="CAMXCT020005072">
    <property type="protein sequence ID" value="CAL1164673.1"/>
    <property type="molecule type" value="Genomic_DNA"/>
</dbReference>
<dbReference type="GO" id="GO:0006310">
    <property type="term" value="P:DNA recombination"/>
    <property type="evidence" value="ECO:0007669"/>
    <property type="project" value="UniProtKB-KW"/>
</dbReference>
<evidence type="ECO:0000313" key="2">
    <source>
        <dbReference type="EMBL" id="CAI4011298.1"/>
    </source>
</evidence>
<dbReference type="GO" id="GO:0003677">
    <property type="term" value="F:DNA binding"/>
    <property type="evidence" value="ECO:0007669"/>
    <property type="project" value="InterPro"/>
</dbReference>